<name>A0A9P9EYS1_9HYPO</name>
<organism evidence="2 3">
    <name type="scientific">Dactylonectria estremocensis</name>
    <dbReference type="NCBI Taxonomy" id="1079267"/>
    <lineage>
        <taxon>Eukaryota</taxon>
        <taxon>Fungi</taxon>
        <taxon>Dikarya</taxon>
        <taxon>Ascomycota</taxon>
        <taxon>Pezizomycotina</taxon>
        <taxon>Sordariomycetes</taxon>
        <taxon>Hypocreomycetidae</taxon>
        <taxon>Hypocreales</taxon>
        <taxon>Nectriaceae</taxon>
        <taxon>Dactylonectria</taxon>
    </lineage>
</organism>
<dbReference type="Proteomes" id="UP000717696">
    <property type="component" value="Unassembled WGS sequence"/>
</dbReference>
<feature type="region of interest" description="Disordered" evidence="1">
    <location>
        <begin position="61"/>
        <end position="81"/>
    </location>
</feature>
<evidence type="ECO:0000313" key="2">
    <source>
        <dbReference type="EMBL" id="KAH7147073.1"/>
    </source>
</evidence>
<feature type="region of interest" description="Disordered" evidence="1">
    <location>
        <begin position="285"/>
        <end position="332"/>
    </location>
</feature>
<sequence>MTSATPIKLATSDDWIPWFSALKTKALNQDLWEYIDPAKTNKPTLSLKKPIPPDIATFRRRKGAATAANTEASTPGSADTGTIIAASGTQADSEDPRLAFGEDSALQASEVTDLTDKGLQTYNAMWANYEYRTRQYKATKKSLDTVQDWIKESISVPLYRQNCTAETSLADWVESLQNKFAQAQDERIHKARRTFRELLAKPHQHRITTYKGTEEWLALWEDAVQEAQAVKLQEATEASQWFKDLVRALRGTPLESWINAYDATKTDEAISNTLPLTRVTGAIRRAIDDSPETPRRGKVAPGAFHTHQGQASEPSARDRRKRPRPHSATNSVDIKCPACLSTRHPLAKCYYAFPKLRPEGWRLNAAAEALVKERIEKNVNEVADRIKKLTLSDSQ</sequence>
<keyword evidence="3" id="KW-1185">Reference proteome</keyword>
<accession>A0A9P9EYS1</accession>
<evidence type="ECO:0000256" key="1">
    <source>
        <dbReference type="SAM" id="MobiDB-lite"/>
    </source>
</evidence>
<feature type="compositionally biased region" description="Polar residues" evidence="1">
    <location>
        <begin position="67"/>
        <end position="80"/>
    </location>
</feature>
<reference evidence="2" key="1">
    <citation type="journal article" date="2021" name="Nat. Commun.">
        <title>Genetic determinants of endophytism in the Arabidopsis root mycobiome.</title>
        <authorList>
            <person name="Mesny F."/>
            <person name="Miyauchi S."/>
            <person name="Thiergart T."/>
            <person name="Pickel B."/>
            <person name="Atanasova L."/>
            <person name="Karlsson M."/>
            <person name="Huettel B."/>
            <person name="Barry K.W."/>
            <person name="Haridas S."/>
            <person name="Chen C."/>
            <person name="Bauer D."/>
            <person name="Andreopoulos W."/>
            <person name="Pangilinan J."/>
            <person name="LaButti K."/>
            <person name="Riley R."/>
            <person name="Lipzen A."/>
            <person name="Clum A."/>
            <person name="Drula E."/>
            <person name="Henrissat B."/>
            <person name="Kohler A."/>
            <person name="Grigoriev I.V."/>
            <person name="Martin F.M."/>
            <person name="Hacquard S."/>
        </authorList>
    </citation>
    <scope>NUCLEOTIDE SEQUENCE</scope>
    <source>
        <strain evidence="2">MPI-CAGE-AT-0021</strain>
    </source>
</reference>
<dbReference type="OrthoDB" id="5051687at2759"/>
<dbReference type="AlphaFoldDB" id="A0A9P9EYS1"/>
<evidence type="ECO:0000313" key="3">
    <source>
        <dbReference type="Proteomes" id="UP000717696"/>
    </source>
</evidence>
<evidence type="ECO:0008006" key="4">
    <source>
        <dbReference type="Google" id="ProtNLM"/>
    </source>
</evidence>
<proteinExistence type="predicted"/>
<gene>
    <name evidence="2" type="ORF">B0J13DRAFT_665042</name>
</gene>
<comment type="caution">
    <text evidence="2">The sequence shown here is derived from an EMBL/GenBank/DDBJ whole genome shotgun (WGS) entry which is preliminary data.</text>
</comment>
<feature type="compositionally biased region" description="Basic and acidic residues" evidence="1">
    <location>
        <begin position="285"/>
        <end position="295"/>
    </location>
</feature>
<protein>
    <recommendedName>
        <fullName evidence="4">Gag protein</fullName>
    </recommendedName>
</protein>
<dbReference type="EMBL" id="JAGMUU010000008">
    <property type="protein sequence ID" value="KAH7147073.1"/>
    <property type="molecule type" value="Genomic_DNA"/>
</dbReference>